<protein>
    <submittedName>
        <fullName evidence="1">Uncharacterized protein</fullName>
    </submittedName>
</protein>
<proteinExistence type="predicted"/>
<reference evidence="1" key="1">
    <citation type="submission" date="2014-09" db="EMBL/GenBank/DDBJ databases">
        <authorList>
            <person name="Magalhaes I.L.F."/>
            <person name="Oliveira U."/>
            <person name="Santos F.R."/>
            <person name="Vidigal T.H.D.A."/>
            <person name="Brescovit A.D."/>
            <person name="Santos A.J."/>
        </authorList>
    </citation>
    <scope>NUCLEOTIDE SEQUENCE</scope>
    <source>
        <tissue evidence="1">Shoot tissue taken approximately 20 cm above the soil surface</tissue>
    </source>
</reference>
<organism evidence="1">
    <name type="scientific">Arundo donax</name>
    <name type="common">Giant reed</name>
    <name type="synonym">Donax arundinaceus</name>
    <dbReference type="NCBI Taxonomy" id="35708"/>
    <lineage>
        <taxon>Eukaryota</taxon>
        <taxon>Viridiplantae</taxon>
        <taxon>Streptophyta</taxon>
        <taxon>Embryophyta</taxon>
        <taxon>Tracheophyta</taxon>
        <taxon>Spermatophyta</taxon>
        <taxon>Magnoliopsida</taxon>
        <taxon>Liliopsida</taxon>
        <taxon>Poales</taxon>
        <taxon>Poaceae</taxon>
        <taxon>PACMAD clade</taxon>
        <taxon>Arundinoideae</taxon>
        <taxon>Arundineae</taxon>
        <taxon>Arundo</taxon>
    </lineage>
</organism>
<evidence type="ECO:0000313" key="1">
    <source>
        <dbReference type="EMBL" id="JAD44500.1"/>
    </source>
</evidence>
<dbReference type="EMBL" id="GBRH01253395">
    <property type="protein sequence ID" value="JAD44500.1"/>
    <property type="molecule type" value="Transcribed_RNA"/>
</dbReference>
<reference evidence="1" key="2">
    <citation type="journal article" date="2015" name="Data Brief">
        <title>Shoot transcriptome of the giant reed, Arundo donax.</title>
        <authorList>
            <person name="Barrero R.A."/>
            <person name="Guerrero F.D."/>
            <person name="Moolhuijzen P."/>
            <person name="Goolsby J.A."/>
            <person name="Tidwell J."/>
            <person name="Bellgard S.E."/>
            <person name="Bellgard M.I."/>
        </authorList>
    </citation>
    <scope>NUCLEOTIDE SEQUENCE</scope>
    <source>
        <tissue evidence="1">Shoot tissue taken approximately 20 cm above the soil surface</tissue>
    </source>
</reference>
<dbReference type="AlphaFoldDB" id="A0A0A9A667"/>
<sequence>MKPLDCTRDCCSPCSTVTLARKLFFEGGIAVQNISRKLFRIPLLYGLARRS</sequence>
<name>A0A0A9A667_ARUDO</name>
<accession>A0A0A9A667</accession>